<dbReference type="PANTHER" id="PTHR37693">
    <property type="entry name" value="PHOSPHATIDYLGLYCEROL LYSYLTRANSFERASE"/>
    <property type="match status" value="1"/>
</dbReference>
<keyword evidence="6" id="KW-0046">Antibiotic resistance</keyword>
<dbReference type="InterPro" id="IPR022791">
    <property type="entry name" value="L-PG_synthase/AglD"/>
</dbReference>
<keyword evidence="5 6" id="KW-0472">Membrane</keyword>
<dbReference type="PANTHER" id="PTHR37693:SF1">
    <property type="entry name" value="INTEGRAL MEMBRANE PROTEIN"/>
    <property type="match status" value="1"/>
</dbReference>
<dbReference type="EMBL" id="CP141615">
    <property type="protein sequence ID" value="WRP16726.1"/>
    <property type="molecule type" value="Genomic_DNA"/>
</dbReference>
<feature type="transmembrane region" description="Helical" evidence="6">
    <location>
        <begin position="29"/>
        <end position="48"/>
    </location>
</feature>
<feature type="region of interest" description="Disordered" evidence="7">
    <location>
        <begin position="366"/>
        <end position="388"/>
    </location>
</feature>
<feature type="compositionally biased region" description="Basic and acidic residues" evidence="7">
    <location>
        <begin position="1"/>
        <end position="11"/>
    </location>
</feature>
<dbReference type="NCBIfam" id="TIGR00374">
    <property type="entry name" value="flippase-like domain"/>
    <property type="match status" value="1"/>
</dbReference>
<comment type="function">
    <text evidence="6">Catalyzes the transfer of a lysyl group from L-lysyl-tRNA(Lys) to membrane-bound phosphatidylglycerol (PG), which produces lysylphosphatidylglycerol (LPG), a major component of the bacterial membrane with a positive net charge. LPG synthesis contributes to bacterial virulence as it is involved in the resistance mechanism against cationic antimicrobial peptides (CAMP) produces by the host's immune system (defensins, cathelicidins) and by the competing microorganisms.</text>
</comment>
<evidence type="ECO:0000256" key="4">
    <source>
        <dbReference type="ARBA" id="ARBA00022989"/>
    </source>
</evidence>
<proteinExistence type="inferred from homology"/>
<feature type="transmembrane region" description="Helical" evidence="6">
    <location>
        <begin position="68"/>
        <end position="89"/>
    </location>
</feature>
<evidence type="ECO:0000313" key="8">
    <source>
        <dbReference type="EMBL" id="WRP16726.1"/>
    </source>
</evidence>
<accession>A0ABZ1BW00</accession>
<evidence type="ECO:0000256" key="6">
    <source>
        <dbReference type="RuleBase" id="RU363042"/>
    </source>
</evidence>
<evidence type="ECO:0000256" key="7">
    <source>
        <dbReference type="SAM" id="MobiDB-lite"/>
    </source>
</evidence>
<evidence type="ECO:0000256" key="3">
    <source>
        <dbReference type="ARBA" id="ARBA00022692"/>
    </source>
</evidence>
<dbReference type="RefSeq" id="WP_324715998.1">
    <property type="nucleotide sequence ID" value="NZ_CP141615.1"/>
</dbReference>
<keyword evidence="3 6" id="KW-0812">Transmembrane</keyword>
<name>A0ABZ1BW00_9FIRM</name>
<feature type="transmembrane region" description="Helical" evidence="6">
    <location>
        <begin position="252"/>
        <end position="276"/>
    </location>
</feature>
<feature type="transmembrane region" description="Helical" evidence="6">
    <location>
        <begin position="177"/>
        <end position="200"/>
    </location>
</feature>
<evidence type="ECO:0000256" key="5">
    <source>
        <dbReference type="ARBA" id="ARBA00023136"/>
    </source>
</evidence>
<evidence type="ECO:0000256" key="1">
    <source>
        <dbReference type="ARBA" id="ARBA00004651"/>
    </source>
</evidence>
<dbReference type="Pfam" id="PF03706">
    <property type="entry name" value="LPG_synthase_TM"/>
    <property type="match status" value="1"/>
</dbReference>
<keyword evidence="2" id="KW-1003">Cell membrane</keyword>
<protein>
    <recommendedName>
        <fullName evidence="6">Phosphatidylglycerol lysyltransferase</fullName>
        <ecNumber evidence="6">2.3.2.3</ecNumber>
    </recommendedName>
    <alternativeName>
        <fullName evidence="6">Lysylphosphatidylglycerol synthase</fullName>
    </alternativeName>
</protein>
<keyword evidence="6" id="KW-0443">Lipid metabolism</keyword>
<reference evidence="8 9" key="1">
    <citation type="journal article" date="2024" name="Front. Microbiol.">
        <title>Novel thermophilic genera Geochorda gen. nov. and Carboxydochorda gen. nov. from the deep terrestrial subsurface reveal the ecophysiological diversity in the class Limnochordia.</title>
        <authorList>
            <person name="Karnachuk O.V."/>
            <person name="Lukina A.P."/>
            <person name="Avakyan M.R."/>
            <person name="Kadnikov V.V."/>
            <person name="Begmatov S."/>
            <person name="Beletsky A.V."/>
            <person name="Vlasova K.G."/>
            <person name="Novikov A.A."/>
            <person name="Shcherbakova V.A."/>
            <person name="Mardanov A.V."/>
            <person name="Ravin N.V."/>
        </authorList>
    </citation>
    <scope>NUCLEOTIDE SEQUENCE [LARGE SCALE GENOMIC DNA]</scope>
    <source>
        <strain evidence="8 9">L945</strain>
    </source>
</reference>
<keyword evidence="9" id="KW-1185">Reference proteome</keyword>
<sequence>MPDTKRPARRDLRNHHGPAKEERGHGPHLVRNLLVGASVTVLTLGLLLKATWAPDSWRLLTTIRLDAVGAALGLIAVTWAIGGLRAWLMTRSLGYPIPYSAALRATLVGAMVSGLTPFTGGGGAAEALVLSQAGIPYAKALATVNAAGVLNQSVLLVASLALAFSPVPLPGLPVVRAILRWILVVYALGLLGVVAALLQLDWLAGPVERLLGRLERVMPAWAARLRAARTRSRHFLLSTADAFRTVVAGRPAVMAVVGAGFLVYYLLIFLVAPILANNLGGRIHAGVLVAAQFPLFLVGGVLPTPGASGGIEAGMAAIAAPYLPRAAVGIFVSVWRLLTFYPSLMAGAVAAAVSVHRSAVAAVPEAVSSEEPPGGPARTGASSLREPV</sequence>
<comment type="similarity">
    <text evidence="6">Belongs to the LPG synthase family.</text>
</comment>
<comment type="catalytic activity">
    <reaction evidence="6">
        <text>L-lysyl-tRNA(Lys) + a 1,2-diacyl-sn-glycero-3-phospho-(1'-sn-glycerol) = a 1,2-diacyl-sn-glycero-3-phospho-1'-(3'-O-L-lysyl)-sn-glycerol + tRNA(Lys)</text>
        <dbReference type="Rhea" id="RHEA:10668"/>
        <dbReference type="Rhea" id="RHEA-COMP:9696"/>
        <dbReference type="Rhea" id="RHEA-COMP:9697"/>
        <dbReference type="ChEBI" id="CHEBI:64716"/>
        <dbReference type="ChEBI" id="CHEBI:75792"/>
        <dbReference type="ChEBI" id="CHEBI:78442"/>
        <dbReference type="ChEBI" id="CHEBI:78529"/>
        <dbReference type="EC" id="2.3.2.3"/>
    </reaction>
</comment>
<feature type="transmembrane region" description="Helical" evidence="6">
    <location>
        <begin position="140"/>
        <end position="165"/>
    </location>
</feature>
<dbReference type="Proteomes" id="UP001332192">
    <property type="component" value="Chromosome"/>
</dbReference>
<feature type="region of interest" description="Disordered" evidence="7">
    <location>
        <begin position="1"/>
        <end position="25"/>
    </location>
</feature>
<feature type="transmembrane region" description="Helical" evidence="6">
    <location>
        <begin position="283"/>
        <end position="302"/>
    </location>
</feature>
<evidence type="ECO:0000313" key="9">
    <source>
        <dbReference type="Proteomes" id="UP001332192"/>
    </source>
</evidence>
<dbReference type="EC" id="2.3.2.3" evidence="6"/>
<feature type="transmembrane region" description="Helical" evidence="6">
    <location>
        <begin position="314"/>
        <end position="335"/>
    </location>
</feature>
<feature type="transmembrane region" description="Helical" evidence="6">
    <location>
        <begin position="101"/>
        <end position="120"/>
    </location>
</feature>
<keyword evidence="6" id="KW-0808">Transferase</keyword>
<comment type="subcellular location">
    <subcellularLocation>
        <location evidence="1 6">Cell membrane</location>
        <topology evidence="1 6">Multi-pass membrane protein</topology>
    </subcellularLocation>
</comment>
<organism evidence="8 9">
    <name type="scientific">Carboxydichorda subterranea</name>
    <dbReference type="NCBI Taxonomy" id="3109565"/>
    <lineage>
        <taxon>Bacteria</taxon>
        <taxon>Bacillati</taxon>
        <taxon>Bacillota</taxon>
        <taxon>Limnochordia</taxon>
        <taxon>Limnochordales</taxon>
        <taxon>Geochordaceae</taxon>
        <taxon>Carboxydichorda</taxon>
    </lineage>
</organism>
<keyword evidence="4 6" id="KW-1133">Transmembrane helix</keyword>
<gene>
    <name evidence="6" type="primary">mprF</name>
    <name evidence="8" type="ORF">U7230_11615</name>
</gene>
<evidence type="ECO:0000256" key="2">
    <source>
        <dbReference type="ARBA" id="ARBA00022475"/>
    </source>
</evidence>